<evidence type="ECO:0000313" key="3">
    <source>
        <dbReference type="Proteomes" id="UP001149140"/>
    </source>
</evidence>
<accession>A0A9X3MZR4</accession>
<protein>
    <submittedName>
        <fullName evidence="2">Uncharacterized protein</fullName>
    </submittedName>
</protein>
<comment type="caution">
    <text evidence="2">The sequence shown here is derived from an EMBL/GenBank/DDBJ whole genome shotgun (WGS) entry which is preliminary data.</text>
</comment>
<reference evidence="2" key="1">
    <citation type="submission" date="2022-10" db="EMBL/GenBank/DDBJ databases">
        <title>The WGS of Solirubrobacter ginsenosidimutans DSM 21036.</title>
        <authorList>
            <person name="Jiang Z."/>
        </authorList>
    </citation>
    <scope>NUCLEOTIDE SEQUENCE</scope>
    <source>
        <strain evidence="2">DSM 21036</strain>
    </source>
</reference>
<proteinExistence type="predicted"/>
<dbReference type="Proteomes" id="UP001149140">
    <property type="component" value="Unassembled WGS sequence"/>
</dbReference>
<feature type="compositionally biased region" description="Basic and acidic residues" evidence="1">
    <location>
        <begin position="19"/>
        <end position="31"/>
    </location>
</feature>
<feature type="region of interest" description="Disordered" evidence="1">
    <location>
        <begin position="19"/>
        <end position="51"/>
    </location>
</feature>
<gene>
    <name evidence="2" type="ORF">OM076_36325</name>
</gene>
<evidence type="ECO:0000256" key="1">
    <source>
        <dbReference type="SAM" id="MobiDB-lite"/>
    </source>
</evidence>
<dbReference type="RefSeq" id="WP_270045052.1">
    <property type="nucleotide sequence ID" value="NZ_JAPDOD010000052.1"/>
</dbReference>
<organism evidence="2 3">
    <name type="scientific">Solirubrobacter ginsenosidimutans</name>
    <dbReference type="NCBI Taxonomy" id="490573"/>
    <lineage>
        <taxon>Bacteria</taxon>
        <taxon>Bacillati</taxon>
        <taxon>Actinomycetota</taxon>
        <taxon>Thermoleophilia</taxon>
        <taxon>Solirubrobacterales</taxon>
        <taxon>Solirubrobacteraceae</taxon>
        <taxon>Solirubrobacter</taxon>
    </lineage>
</organism>
<evidence type="ECO:0000313" key="2">
    <source>
        <dbReference type="EMBL" id="MDA0165790.1"/>
    </source>
</evidence>
<name>A0A9X3MZR4_9ACTN</name>
<dbReference type="AlphaFoldDB" id="A0A9X3MZR4"/>
<sequence>MSEPDRETYEAAEKLVREAQARAEEAVREATSELPPNGWGNGPPPPSSHAFPDLSALIAMVDGLRGHLPPELARQLSDALRELLVALRAVLDYTIERLDRPSSGEREVEDIPIR</sequence>
<dbReference type="EMBL" id="JAPDOD010000052">
    <property type="protein sequence ID" value="MDA0165790.1"/>
    <property type="molecule type" value="Genomic_DNA"/>
</dbReference>
<keyword evidence="3" id="KW-1185">Reference proteome</keyword>